<dbReference type="SUPFAM" id="SSF47203">
    <property type="entry name" value="Acyl-CoA dehydrogenase C-terminal domain-like"/>
    <property type="match status" value="1"/>
</dbReference>
<dbReference type="Gene3D" id="2.40.110.10">
    <property type="entry name" value="Butyryl-CoA Dehydrogenase, subunit A, domain 2"/>
    <property type="match status" value="1"/>
</dbReference>
<dbReference type="InterPro" id="IPR009075">
    <property type="entry name" value="AcylCo_DH/oxidase_C"/>
</dbReference>
<evidence type="ECO:0000256" key="5">
    <source>
        <dbReference type="ARBA" id="ARBA00023002"/>
    </source>
</evidence>
<dbReference type="AlphaFoldDB" id="A0A7D6DXQ3"/>
<reference evidence="8 9" key="2">
    <citation type="submission" date="2020-07" db="EMBL/GenBank/DDBJ databases">
        <authorList>
            <person name="Yu X."/>
        </authorList>
    </citation>
    <scope>NUCLEOTIDE SEQUENCE [LARGE SCALE GENOMIC DNA]</scope>
    <source>
        <strain evidence="9">24</strain>
    </source>
</reference>
<dbReference type="KEGG" id="mgor:H0P51_27870"/>
<name>A0A7D6DXQ3_9MYCO</name>
<dbReference type="InterPro" id="IPR037069">
    <property type="entry name" value="AcylCoA_DH/ox_N_sf"/>
</dbReference>
<protein>
    <submittedName>
        <fullName evidence="8">Acyl-CoA/acyl-ACP dehydrogenase</fullName>
    </submittedName>
</protein>
<dbReference type="RefSeq" id="WP_180915981.1">
    <property type="nucleotide sequence ID" value="NZ_CP059165.1"/>
</dbReference>
<dbReference type="Pfam" id="PF02771">
    <property type="entry name" value="Acyl-CoA_dh_N"/>
    <property type="match status" value="1"/>
</dbReference>
<dbReference type="PANTHER" id="PTHR43884:SF20">
    <property type="entry name" value="ACYL-COA DEHYDROGENASE FADE28"/>
    <property type="match status" value="1"/>
</dbReference>
<dbReference type="InterPro" id="IPR013786">
    <property type="entry name" value="AcylCoA_DH/ox_N"/>
</dbReference>
<reference evidence="9" key="1">
    <citation type="submission" date="2020-07" db="EMBL/GenBank/DDBJ databases">
        <title>Description of Mycobacterium gordonae subsp. intergordonae subsp.nov. and Mycobacterium gordonae subsp. gordonae subsp. nov.</title>
        <authorList>
            <person name="Yu X."/>
        </authorList>
    </citation>
    <scope>NUCLEOTIDE SEQUENCE [LARGE SCALE GENOMIC DNA]</scope>
    <source>
        <strain evidence="9">24</strain>
    </source>
</reference>
<evidence type="ECO:0000259" key="6">
    <source>
        <dbReference type="Pfam" id="PF00441"/>
    </source>
</evidence>
<keyword evidence="9" id="KW-1185">Reference proteome</keyword>
<dbReference type="InterPro" id="IPR009100">
    <property type="entry name" value="AcylCoA_DH/oxidase_NM_dom_sf"/>
</dbReference>
<dbReference type="Gene3D" id="1.10.540.10">
    <property type="entry name" value="Acyl-CoA dehydrogenase/oxidase, N-terminal domain"/>
    <property type="match status" value="1"/>
</dbReference>
<keyword evidence="5" id="KW-0560">Oxidoreductase</keyword>
<feature type="domain" description="Acyl-CoA dehydrogenase/oxidase C-terminal" evidence="6">
    <location>
        <begin position="227"/>
        <end position="357"/>
    </location>
</feature>
<feature type="domain" description="Acyl-CoA dehydrogenase/oxidase N-terminal" evidence="7">
    <location>
        <begin position="6"/>
        <end position="118"/>
    </location>
</feature>
<evidence type="ECO:0000313" key="9">
    <source>
        <dbReference type="Proteomes" id="UP000510682"/>
    </source>
</evidence>
<proteinExistence type="inferred from homology"/>
<organism evidence="8 9">
    <name type="scientific">Mycobacterium vicinigordonae</name>
    <dbReference type="NCBI Taxonomy" id="1719132"/>
    <lineage>
        <taxon>Bacteria</taxon>
        <taxon>Bacillati</taxon>
        <taxon>Actinomycetota</taxon>
        <taxon>Actinomycetes</taxon>
        <taxon>Mycobacteriales</taxon>
        <taxon>Mycobacteriaceae</taxon>
        <taxon>Mycobacterium</taxon>
    </lineage>
</organism>
<evidence type="ECO:0000256" key="2">
    <source>
        <dbReference type="ARBA" id="ARBA00009347"/>
    </source>
</evidence>
<accession>A0A7D6DXQ3</accession>
<dbReference type="Pfam" id="PF00441">
    <property type="entry name" value="Acyl-CoA_dh_1"/>
    <property type="match status" value="1"/>
</dbReference>
<comment type="cofactor">
    <cofactor evidence="1">
        <name>FAD</name>
        <dbReference type="ChEBI" id="CHEBI:57692"/>
    </cofactor>
</comment>
<dbReference type="Gene3D" id="1.20.140.10">
    <property type="entry name" value="Butyryl-CoA Dehydrogenase, subunit A, domain 3"/>
    <property type="match status" value="1"/>
</dbReference>
<dbReference type="PANTHER" id="PTHR43884">
    <property type="entry name" value="ACYL-COA DEHYDROGENASE"/>
    <property type="match status" value="1"/>
</dbReference>
<comment type="similarity">
    <text evidence="2">Belongs to the acyl-CoA dehydrogenase family.</text>
</comment>
<dbReference type="InterPro" id="IPR046373">
    <property type="entry name" value="Acyl-CoA_Oxase/DH_mid-dom_sf"/>
</dbReference>
<dbReference type="InterPro" id="IPR036250">
    <property type="entry name" value="AcylCo_DH-like_C"/>
</dbReference>
<dbReference type="Proteomes" id="UP000510682">
    <property type="component" value="Chromosome"/>
</dbReference>
<dbReference type="GO" id="GO:0050660">
    <property type="term" value="F:flavin adenine dinucleotide binding"/>
    <property type="evidence" value="ECO:0007669"/>
    <property type="project" value="InterPro"/>
</dbReference>
<evidence type="ECO:0000256" key="3">
    <source>
        <dbReference type="ARBA" id="ARBA00022630"/>
    </source>
</evidence>
<evidence type="ECO:0000256" key="4">
    <source>
        <dbReference type="ARBA" id="ARBA00022827"/>
    </source>
</evidence>
<evidence type="ECO:0000313" key="8">
    <source>
        <dbReference type="EMBL" id="QLL07407.1"/>
    </source>
</evidence>
<dbReference type="GO" id="GO:0003995">
    <property type="term" value="F:acyl-CoA dehydrogenase activity"/>
    <property type="evidence" value="ECO:0007669"/>
    <property type="project" value="TreeGrafter"/>
</dbReference>
<evidence type="ECO:0000256" key="1">
    <source>
        <dbReference type="ARBA" id="ARBA00001974"/>
    </source>
</evidence>
<dbReference type="EMBL" id="CP059165">
    <property type="protein sequence ID" value="QLL07407.1"/>
    <property type="molecule type" value="Genomic_DNA"/>
</dbReference>
<gene>
    <name evidence="8" type="ORF">H0P51_27870</name>
</gene>
<reference evidence="9" key="3">
    <citation type="submission" date="2023-07" db="EMBL/GenBank/DDBJ databases">
        <title>Description of Mycobacterium gordonae subsp. intergordonae subsp.nov. and Mycobacterium gordonae subsp. gordonae subsp. nov.</title>
        <authorList>
            <person name="Huang H."/>
        </authorList>
    </citation>
    <scope>NUCLEOTIDE SEQUENCE [LARGE SCALE GENOMIC DNA]</scope>
    <source>
        <strain evidence="9">24</strain>
    </source>
</reference>
<evidence type="ECO:0000259" key="7">
    <source>
        <dbReference type="Pfam" id="PF02771"/>
    </source>
</evidence>
<dbReference type="SUPFAM" id="SSF56645">
    <property type="entry name" value="Acyl-CoA dehydrogenase NM domain-like"/>
    <property type="match status" value="1"/>
</dbReference>
<keyword evidence="4" id="KW-0274">FAD</keyword>
<sequence>MSLVFTAEQEQLRENLRRFCSKYLTPVDVRRTMSQTDGLDSALWQRMAAELGLHGLAVPEEYGGAGFGLIELLVVFEELGRAVAATPFLGSIGLSANALLASGDSTAMAALLPGIVDGSVIAALAVTEDDGAWDRRACTVRADSVDGVHLLTGHKNYVLDGAAANHFLVSAGNAAAPSLYAVRADAPGLRLHVLDTLDLTRKQVRLEFSATPARPIGDAGAAGPVLDRTLDIGLVMIAAELLGIAQSCLEMTVEYAKQRSQFGRRIGSFQAVKHRLADMLVAVESARVAVYHAGSAGTNSPDELPVAAAMAKAVASQAATFCSTQTIQLHGGIGFTWEHDAHLYYRRAQSMALFFGNPAQQHCRLADLLKV</sequence>
<keyword evidence="3" id="KW-0285">Flavoprotein</keyword>